<dbReference type="FunFam" id="1.20.58.340:FF:000004">
    <property type="entry name" value="Magnesium transport protein CorA"/>
    <property type="match status" value="1"/>
</dbReference>
<evidence type="ECO:0000313" key="14">
    <source>
        <dbReference type="Proteomes" id="UP000586093"/>
    </source>
</evidence>
<dbReference type="Pfam" id="PF01544">
    <property type="entry name" value="CorA"/>
    <property type="match status" value="1"/>
</dbReference>
<keyword evidence="7 12" id="KW-1133">Transmembrane helix</keyword>
<keyword evidence="5 12" id="KW-0812">Transmembrane</keyword>
<evidence type="ECO:0000256" key="12">
    <source>
        <dbReference type="SAM" id="Phobius"/>
    </source>
</evidence>
<keyword evidence="9 12" id="KW-0472">Membrane</keyword>
<evidence type="ECO:0000256" key="7">
    <source>
        <dbReference type="ARBA" id="ARBA00022989"/>
    </source>
</evidence>
<keyword evidence="14" id="KW-1185">Reference proteome</keyword>
<reference evidence="13 14" key="1">
    <citation type="submission" date="2020-08" db="EMBL/GenBank/DDBJ databases">
        <title>Aquariorum lacteus gen. nov., sp. nov., a new member of the family Comamonadaceae, isolated from freshwater aquarium.</title>
        <authorList>
            <person name="Chun S.-J."/>
        </authorList>
    </citation>
    <scope>NUCLEOTIDE SEQUENCE [LARGE SCALE GENOMIC DNA]</scope>
    <source>
        <strain evidence="13 14">SJAQ100</strain>
    </source>
</reference>
<comment type="function">
    <text evidence="11">Mediates influx of magnesium ions. Alternates between open and closed states. Activated by low cytoplasmic Mg(2+) levels. Inactive when cytoplasmic Mg(2+) levels are high.</text>
</comment>
<dbReference type="GO" id="GO:0015095">
    <property type="term" value="F:magnesium ion transmembrane transporter activity"/>
    <property type="evidence" value="ECO:0007669"/>
    <property type="project" value="TreeGrafter"/>
</dbReference>
<accession>A0A839HHV7</accession>
<dbReference type="SUPFAM" id="SSF144083">
    <property type="entry name" value="Magnesium transport protein CorA, transmembrane region"/>
    <property type="match status" value="1"/>
</dbReference>
<dbReference type="PANTHER" id="PTHR46494:SF1">
    <property type="entry name" value="CORA FAMILY METAL ION TRANSPORTER (EUROFUNG)"/>
    <property type="match status" value="1"/>
</dbReference>
<dbReference type="EMBL" id="JACIVI010000002">
    <property type="protein sequence ID" value="MBB1162107.1"/>
    <property type="molecule type" value="Genomic_DNA"/>
</dbReference>
<dbReference type="InterPro" id="IPR045863">
    <property type="entry name" value="CorA_TM1_TM2"/>
</dbReference>
<evidence type="ECO:0000256" key="10">
    <source>
        <dbReference type="ARBA" id="ARBA00034269"/>
    </source>
</evidence>
<protein>
    <submittedName>
        <fullName evidence="13">Magnesium transporter CorA family protein</fullName>
    </submittedName>
</protein>
<evidence type="ECO:0000256" key="11">
    <source>
        <dbReference type="ARBA" id="ARBA00045497"/>
    </source>
</evidence>
<evidence type="ECO:0000256" key="1">
    <source>
        <dbReference type="ARBA" id="ARBA00004651"/>
    </source>
</evidence>
<gene>
    <name evidence="13" type="ORF">H4F90_08950</name>
</gene>
<dbReference type="GO" id="GO:0015087">
    <property type="term" value="F:cobalt ion transmembrane transporter activity"/>
    <property type="evidence" value="ECO:0007669"/>
    <property type="project" value="TreeGrafter"/>
</dbReference>
<evidence type="ECO:0000256" key="5">
    <source>
        <dbReference type="ARBA" id="ARBA00022692"/>
    </source>
</evidence>
<name>A0A839HHV7_9BURK</name>
<dbReference type="Gene3D" id="1.20.58.340">
    <property type="entry name" value="Magnesium transport protein CorA, transmembrane region"/>
    <property type="match status" value="2"/>
</dbReference>
<evidence type="ECO:0000256" key="2">
    <source>
        <dbReference type="ARBA" id="ARBA00009765"/>
    </source>
</evidence>
<dbReference type="PANTHER" id="PTHR46494">
    <property type="entry name" value="CORA FAMILY METAL ION TRANSPORTER (EUROFUNG)"/>
    <property type="match status" value="1"/>
</dbReference>
<dbReference type="RefSeq" id="WP_182663686.1">
    <property type="nucleotide sequence ID" value="NZ_JACIVI010000002.1"/>
</dbReference>
<evidence type="ECO:0000313" key="13">
    <source>
        <dbReference type="EMBL" id="MBB1162107.1"/>
    </source>
</evidence>
<evidence type="ECO:0000256" key="4">
    <source>
        <dbReference type="ARBA" id="ARBA00022475"/>
    </source>
</evidence>
<dbReference type="GO" id="GO:0050897">
    <property type="term" value="F:cobalt ion binding"/>
    <property type="evidence" value="ECO:0007669"/>
    <property type="project" value="TreeGrafter"/>
</dbReference>
<keyword evidence="3" id="KW-0813">Transport</keyword>
<sequence length="374" mass="41780">MRIFHVSEGFHELQVLPEGLPTSGFLWLASGRRAFEVGLPETQAALARWGGGGLVDLHVSDLLNLQLPSQYDYTSWYDLLVFRRLAVGSGTSALFLDEQHGTAQTARQALASIDTSPVGFAVFDRVLITVHPTDCAVRDFFIARLAQMAGGPPVSISGSEARPAAGRLPAGPADLMLRIVNHMVDGYLDLRRLLTRQLGYLQAELLSPRSRFDNWQALLDSRNTLHALEDTCEDQRSAVQEWIDALDEWPVEHEPQAARERELLRVRSRDVLEHIERVLGHVRRLEGSVESAVQMHFSAQSNRTNDIMRTLTVLTAVFMPLNLITGFFGMNFDFLPFIHSSTGVWATTALMAGTGLGLLIYFRRKRYLGRSGQR</sequence>
<comment type="subcellular location">
    <subcellularLocation>
        <location evidence="1">Cell membrane</location>
        <topology evidence="1">Multi-pass membrane protein</topology>
    </subcellularLocation>
</comment>
<keyword evidence="4" id="KW-1003">Cell membrane</keyword>
<comment type="catalytic activity">
    <reaction evidence="10">
        <text>Mg(2+)(in) = Mg(2+)(out)</text>
        <dbReference type="Rhea" id="RHEA:29827"/>
        <dbReference type="ChEBI" id="CHEBI:18420"/>
    </reaction>
</comment>
<comment type="similarity">
    <text evidence="2">Belongs to the CorA metal ion transporter (MIT) (TC 1.A.35) family.</text>
</comment>
<dbReference type="CDD" id="cd12822">
    <property type="entry name" value="TmCorA-like"/>
    <property type="match status" value="1"/>
</dbReference>
<feature type="transmembrane region" description="Helical" evidence="12">
    <location>
        <begin position="311"/>
        <end position="330"/>
    </location>
</feature>
<evidence type="ECO:0000256" key="8">
    <source>
        <dbReference type="ARBA" id="ARBA00023065"/>
    </source>
</evidence>
<dbReference type="InterPro" id="IPR002523">
    <property type="entry name" value="MgTranspt_CorA/ZnTranspt_ZntB"/>
</dbReference>
<feature type="transmembrane region" description="Helical" evidence="12">
    <location>
        <begin position="342"/>
        <end position="362"/>
    </location>
</feature>
<dbReference type="InterPro" id="IPR045861">
    <property type="entry name" value="CorA_cytoplasmic_dom"/>
</dbReference>
<dbReference type="SUPFAM" id="SSF143865">
    <property type="entry name" value="CorA soluble domain-like"/>
    <property type="match status" value="1"/>
</dbReference>
<dbReference type="Proteomes" id="UP000586093">
    <property type="component" value="Unassembled WGS sequence"/>
</dbReference>
<evidence type="ECO:0000256" key="6">
    <source>
        <dbReference type="ARBA" id="ARBA00022842"/>
    </source>
</evidence>
<organism evidence="13 14">
    <name type="scientific">Aquariibacter albus</name>
    <dbReference type="NCBI Taxonomy" id="2759899"/>
    <lineage>
        <taxon>Bacteria</taxon>
        <taxon>Pseudomonadati</taxon>
        <taxon>Pseudomonadota</taxon>
        <taxon>Betaproteobacteria</taxon>
        <taxon>Burkholderiales</taxon>
        <taxon>Sphaerotilaceae</taxon>
        <taxon>Aquariibacter</taxon>
    </lineage>
</organism>
<keyword evidence="8" id="KW-0406">Ion transport</keyword>
<evidence type="ECO:0000256" key="9">
    <source>
        <dbReference type="ARBA" id="ARBA00023136"/>
    </source>
</evidence>
<dbReference type="GO" id="GO:0000287">
    <property type="term" value="F:magnesium ion binding"/>
    <property type="evidence" value="ECO:0007669"/>
    <property type="project" value="TreeGrafter"/>
</dbReference>
<proteinExistence type="inferred from homology"/>
<comment type="caution">
    <text evidence="13">The sequence shown here is derived from an EMBL/GenBank/DDBJ whole genome shotgun (WGS) entry which is preliminary data.</text>
</comment>
<dbReference type="GO" id="GO:0005886">
    <property type="term" value="C:plasma membrane"/>
    <property type="evidence" value="ECO:0007669"/>
    <property type="project" value="UniProtKB-SubCell"/>
</dbReference>
<evidence type="ECO:0000256" key="3">
    <source>
        <dbReference type="ARBA" id="ARBA00022448"/>
    </source>
</evidence>
<dbReference type="AlphaFoldDB" id="A0A839HHV7"/>
<keyword evidence="6" id="KW-0460">Magnesium</keyword>